<evidence type="ECO:0000313" key="2">
    <source>
        <dbReference type="Proteomes" id="UP000218965"/>
    </source>
</evidence>
<evidence type="ECO:0000313" key="1">
    <source>
        <dbReference type="EMBL" id="BAU32455.1"/>
    </source>
</evidence>
<dbReference type="RefSeq" id="WP_096421650.1">
    <property type="nucleotide sequence ID" value="NZ_AP017315.1"/>
</dbReference>
<protein>
    <recommendedName>
        <fullName evidence="3">Tail assembly chaperone</fullName>
    </recommendedName>
</protein>
<dbReference type="OrthoDB" id="5118740at2"/>
<dbReference type="KEGG" id="malk:MalAC0309_1604"/>
<reference evidence="1 2" key="2">
    <citation type="submission" date="2016-01" db="EMBL/GenBank/DDBJ databases">
        <title>Microcella alkaliphila JAM AC0309 whole genome shotgun sequence.</title>
        <authorList>
            <person name="Kurata A."/>
            <person name="Hirose Y."/>
            <person name="Kishimoto N."/>
            <person name="Kobayashi T."/>
        </authorList>
    </citation>
    <scope>NUCLEOTIDE SEQUENCE [LARGE SCALE GENOMIC DNA]</scope>
    <source>
        <strain evidence="1 2">JAM AC0309</strain>
    </source>
</reference>
<gene>
    <name evidence="1" type="ORF">MalAC0309_1604</name>
</gene>
<accession>A0A0U4WXJ2</accession>
<reference evidence="2" key="1">
    <citation type="submission" date="2015-12" db="EMBL/GenBank/DDBJ databases">
        <authorList>
            <person name="Shamseldin A."/>
            <person name="Moawad H."/>
            <person name="Abd El-Rahim W.M."/>
            <person name="Sadowsky M.J."/>
        </authorList>
    </citation>
    <scope>NUCLEOTIDE SEQUENCE [LARGE SCALE GENOMIC DNA]</scope>
    <source>
        <strain evidence="2">JAM AC0309</strain>
    </source>
</reference>
<evidence type="ECO:0008006" key="3">
    <source>
        <dbReference type="Google" id="ProtNLM"/>
    </source>
</evidence>
<dbReference type="EMBL" id="AP017315">
    <property type="protein sequence ID" value="BAU32455.1"/>
    <property type="molecule type" value="Genomic_DNA"/>
</dbReference>
<dbReference type="Proteomes" id="UP000218965">
    <property type="component" value="Chromosome"/>
</dbReference>
<organism evidence="1 2">
    <name type="scientific">Microcella alkaliphila</name>
    <dbReference type="NCBI Taxonomy" id="279828"/>
    <lineage>
        <taxon>Bacteria</taxon>
        <taxon>Bacillati</taxon>
        <taxon>Actinomycetota</taxon>
        <taxon>Actinomycetes</taxon>
        <taxon>Micrococcales</taxon>
        <taxon>Microbacteriaceae</taxon>
        <taxon>Microcella</taxon>
    </lineage>
</organism>
<proteinExistence type="predicted"/>
<sequence>MAPFAVPESKRSIRQNQYEFTLPGGKKVYRIPKAKFLPVGIIEKFDGGQKNLSIADVLAMFEGGDKAALDAIRTLDSEQLQALTKDWQADSGLTVGESEASTDS</sequence>
<dbReference type="AlphaFoldDB" id="A0A0U4WXJ2"/>
<name>A0A0U4WXJ2_9MICO</name>